<reference evidence="2 3" key="1">
    <citation type="submission" date="2024-06" db="EMBL/GenBank/DDBJ databases">
        <title>The Natural Products Discovery Center: Release of the First 8490 Sequenced Strains for Exploring Actinobacteria Biosynthetic Diversity.</title>
        <authorList>
            <person name="Kalkreuter E."/>
            <person name="Kautsar S.A."/>
            <person name="Yang D."/>
            <person name="Bader C.D."/>
            <person name="Teijaro C.N."/>
            <person name="Fluegel L."/>
            <person name="Davis C.M."/>
            <person name="Simpson J.R."/>
            <person name="Lauterbach L."/>
            <person name="Steele A.D."/>
            <person name="Gui C."/>
            <person name="Meng S."/>
            <person name="Li G."/>
            <person name="Viehrig K."/>
            <person name="Ye F."/>
            <person name="Su P."/>
            <person name="Kiefer A.F."/>
            <person name="Nichols A."/>
            <person name="Cepeda A.J."/>
            <person name="Yan W."/>
            <person name="Fan B."/>
            <person name="Jiang Y."/>
            <person name="Adhikari A."/>
            <person name="Zheng C.-J."/>
            <person name="Schuster L."/>
            <person name="Cowan T.M."/>
            <person name="Smanski M.J."/>
            <person name="Chevrette M.G."/>
            <person name="De Carvalho L.P.S."/>
            <person name="Shen B."/>
        </authorList>
    </citation>
    <scope>NUCLEOTIDE SEQUENCE [LARGE SCALE GENOMIC DNA]</scope>
    <source>
        <strain evidence="2 3">NPDC048117</strain>
    </source>
</reference>
<dbReference type="RefSeq" id="WP_359271975.1">
    <property type="nucleotide sequence ID" value="NZ_JBEZNA010000024.1"/>
</dbReference>
<dbReference type="SUPFAM" id="SSF55729">
    <property type="entry name" value="Acyl-CoA N-acyltransferases (Nat)"/>
    <property type="match status" value="1"/>
</dbReference>
<evidence type="ECO:0000259" key="1">
    <source>
        <dbReference type="PROSITE" id="PS51186"/>
    </source>
</evidence>
<sequence>MDTVTITRVAQAQWEAVADDLVVGRGDVSRRPDGRLFLSIDVWRDAAFDRLAATMLADLPTPLHTLVGEDDHDTTARWERFGFTVGRREGAYDLPTDPRESGLDATRLPAGVTVLPAGEADEHLLRSLDRAIRDEVEAAVGRRVLPAELLAGPPGDTLVDPSKYAVAVLDGDAGYAGLVRVVRVRRRARVGLVAVRADRRRRGIGRALLAHALEGLHRDGIASAWTEVDDSDVPALALARAAGARRATGHLELVRR</sequence>
<keyword evidence="3" id="KW-1185">Reference proteome</keyword>
<name>A0ABV3EPX1_9ACTN</name>
<dbReference type="Gene3D" id="3.40.630.30">
    <property type="match status" value="1"/>
</dbReference>
<dbReference type="Pfam" id="PF00583">
    <property type="entry name" value="Acetyltransf_1"/>
    <property type="match status" value="1"/>
</dbReference>
<protein>
    <submittedName>
        <fullName evidence="2">GNAT family N-acetyltransferase</fullName>
        <ecNumber evidence="2">2.3.1.-</ecNumber>
    </submittedName>
</protein>
<dbReference type="Proteomes" id="UP001551584">
    <property type="component" value="Unassembled WGS sequence"/>
</dbReference>
<dbReference type="EMBL" id="JBEZNA010000024">
    <property type="protein sequence ID" value="MEU9578195.1"/>
    <property type="molecule type" value="Genomic_DNA"/>
</dbReference>
<dbReference type="InterPro" id="IPR016181">
    <property type="entry name" value="Acyl_CoA_acyltransferase"/>
</dbReference>
<keyword evidence="2" id="KW-0808">Transferase</keyword>
<dbReference type="EC" id="2.3.1.-" evidence="2"/>
<dbReference type="InterPro" id="IPR000182">
    <property type="entry name" value="GNAT_dom"/>
</dbReference>
<organism evidence="2 3">
    <name type="scientific">Streptomyces chilikensis</name>
    <dbReference type="NCBI Taxonomy" id="1194079"/>
    <lineage>
        <taxon>Bacteria</taxon>
        <taxon>Bacillati</taxon>
        <taxon>Actinomycetota</taxon>
        <taxon>Actinomycetes</taxon>
        <taxon>Kitasatosporales</taxon>
        <taxon>Streptomycetaceae</taxon>
        <taxon>Streptomyces</taxon>
    </lineage>
</organism>
<feature type="domain" description="N-acetyltransferase" evidence="1">
    <location>
        <begin position="112"/>
        <end position="256"/>
    </location>
</feature>
<evidence type="ECO:0000313" key="2">
    <source>
        <dbReference type="EMBL" id="MEU9578195.1"/>
    </source>
</evidence>
<gene>
    <name evidence="2" type="ORF">AB0D95_13140</name>
</gene>
<evidence type="ECO:0000313" key="3">
    <source>
        <dbReference type="Proteomes" id="UP001551584"/>
    </source>
</evidence>
<dbReference type="PROSITE" id="PS51186">
    <property type="entry name" value="GNAT"/>
    <property type="match status" value="1"/>
</dbReference>
<dbReference type="GO" id="GO:0016746">
    <property type="term" value="F:acyltransferase activity"/>
    <property type="evidence" value="ECO:0007669"/>
    <property type="project" value="UniProtKB-KW"/>
</dbReference>
<proteinExistence type="predicted"/>
<keyword evidence="2" id="KW-0012">Acyltransferase</keyword>
<comment type="caution">
    <text evidence="2">The sequence shown here is derived from an EMBL/GenBank/DDBJ whole genome shotgun (WGS) entry which is preliminary data.</text>
</comment>
<accession>A0ABV3EPX1</accession>